<proteinExistence type="predicted"/>
<feature type="transmembrane region" description="Helical" evidence="1">
    <location>
        <begin position="276"/>
        <end position="298"/>
    </location>
</feature>
<dbReference type="EMBL" id="FNFE01000006">
    <property type="protein sequence ID" value="SDK72294.1"/>
    <property type="molecule type" value="Genomic_DNA"/>
</dbReference>
<feature type="transmembrane region" description="Helical" evidence="1">
    <location>
        <begin position="15"/>
        <end position="37"/>
    </location>
</feature>
<feature type="transmembrane region" description="Helical" evidence="1">
    <location>
        <begin position="304"/>
        <end position="321"/>
    </location>
</feature>
<dbReference type="Proteomes" id="UP000198882">
    <property type="component" value="Unassembled WGS sequence"/>
</dbReference>
<keyword evidence="1" id="KW-0812">Transmembrane</keyword>
<dbReference type="AlphaFoldDB" id="A0A1G9E846"/>
<reference evidence="3" key="1">
    <citation type="submission" date="2016-10" db="EMBL/GenBank/DDBJ databases">
        <authorList>
            <person name="Varghese N."/>
            <person name="Submissions S."/>
        </authorList>
    </citation>
    <scope>NUCLEOTIDE SEQUENCE [LARGE SCALE GENOMIC DNA]</scope>
    <source>
        <strain evidence="3">B4,CECT 8067,JCM 17497</strain>
    </source>
</reference>
<feature type="transmembrane region" description="Helical" evidence="1">
    <location>
        <begin position="571"/>
        <end position="591"/>
    </location>
</feature>
<dbReference type="InterPro" id="IPR018701">
    <property type="entry name" value="DUF2206_membrane"/>
</dbReference>
<dbReference type="RefSeq" id="WP_090310578.1">
    <property type="nucleotide sequence ID" value="NZ_FNFE01000006.1"/>
</dbReference>
<organism evidence="2 3">
    <name type="scientific">Natronorubrum texcoconense</name>
    <dbReference type="NCBI Taxonomy" id="1095776"/>
    <lineage>
        <taxon>Archaea</taxon>
        <taxon>Methanobacteriati</taxon>
        <taxon>Methanobacteriota</taxon>
        <taxon>Stenosarchaea group</taxon>
        <taxon>Halobacteria</taxon>
        <taxon>Halobacteriales</taxon>
        <taxon>Natrialbaceae</taxon>
        <taxon>Natronorubrum</taxon>
    </lineage>
</organism>
<feature type="transmembrane region" description="Helical" evidence="1">
    <location>
        <begin position="110"/>
        <end position="129"/>
    </location>
</feature>
<protein>
    <submittedName>
        <fullName evidence="2">Uncharacterized membrane protein</fullName>
    </submittedName>
</protein>
<keyword evidence="1" id="KW-1133">Transmembrane helix</keyword>
<evidence type="ECO:0000313" key="3">
    <source>
        <dbReference type="Proteomes" id="UP000198882"/>
    </source>
</evidence>
<keyword evidence="3" id="KW-1185">Reference proteome</keyword>
<feature type="transmembrane region" description="Helical" evidence="1">
    <location>
        <begin position="201"/>
        <end position="225"/>
    </location>
</feature>
<gene>
    <name evidence="2" type="ORF">SAMN04515672_3799</name>
</gene>
<sequence>MHETHADRRGTPREYAGALLFCCLQVAFLGWIGMAALGFDLPIVRAAFVFLYLTFVPGFVLVRLLNVDVRSVSSLLVLTVGSSLVFSMALGAIVNVAYPLFGIARPMAPLTLALTIVVSVSALYVLAALRRDAVPSVPRVDGVVTWRTVRYAVPLLTLPVLSAVASHYGSATGEYRINLVVLVVLCLVPLVAYVSDLPASAYPLAIWTVSLAILFQFTMVSTHVVGFDIHYEYYTANAVQEQARWYPQVTSIGNSLLSIAVLPAMYAILANVEVAWIFKAVVPFFFSLAPLCVYHATIHVFDRRDVGFLAAFVFVAYYSFFKDMPDKQHMAILFLGFLLVAATDPRLSQRVKLVLSVAFLGGIVTSHYATSFILIGLFAPVAFVDVVSRYRSDAIHVERTAIFVGVGLWVYFVLFNVLWYGTVSEGTNLELILAVSAETLTNVEAFMATPESRSGVDYATRDLPGGALWEWYRLLNVVLLGLVSVGLLATARRVLVERVIHPYHVFAAGCYALIAVTIVLPFDIGFDRILQLALFVLAPYLIVGAVALATATASVLESTRRIATASNARKAACVFIVVYLLFSTGAGFALAGDETPPYAIYLDDDNWEEWNVAYPSELAAAEWVSTHSQSDEIATLPGPPNHWWHNKDFMILSGYYEQEEFVWFERDTDSVPPGTCIYLGNEMSDDGRMPYFDTETETLEHTEFAETTFYEAVVVDSNRVYDSGSATIYGC</sequence>
<feature type="transmembrane region" description="Helical" evidence="1">
    <location>
        <begin position="471"/>
        <end position="491"/>
    </location>
</feature>
<evidence type="ECO:0000256" key="1">
    <source>
        <dbReference type="SAM" id="Phobius"/>
    </source>
</evidence>
<dbReference type="OrthoDB" id="292292at2157"/>
<feature type="transmembrane region" description="Helical" evidence="1">
    <location>
        <begin position="245"/>
        <end position="269"/>
    </location>
</feature>
<name>A0A1G9E846_9EURY</name>
<feature type="transmembrane region" description="Helical" evidence="1">
    <location>
        <begin position="74"/>
        <end position="98"/>
    </location>
</feature>
<feature type="transmembrane region" description="Helical" evidence="1">
    <location>
        <begin position="368"/>
        <end position="388"/>
    </location>
</feature>
<feature type="transmembrane region" description="Helical" evidence="1">
    <location>
        <begin position="503"/>
        <end position="522"/>
    </location>
</feature>
<feature type="transmembrane region" description="Helical" evidence="1">
    <location>
        <begin position="175"/>
        <end position="194"/>
    </location>
</feature>
<keyword evidence="1" id="KW-0472">Membrane</keyword>
<evidence type="ECO:0000313" key="2">
    <source>
        <dbReference type="EMBL" id="SDK72294.1"/>
    </source>
</evidence>
<accession>A0A1G9E846</accession>
<feature type="transmembrane region" description="Helical" evidence="1">
    <location>
        <begin position="43"/>
        <end position="62"/>
    </location>
</feature>
<feature type="transmembrane region" description="Helical" evidence="1">
    <location>
        <begin position="400"/>
        <end position="421"/>
    </location>
</feature>
<dbReference type="Pfam" id="PF09971">
    <property type="entry name" value="DUF2206"/>
    <property type="match status" value="1"/>
</dbReference>
<feature type="transmembrane region" description="Helical" evidence="1">
    <location>
        <begin position="528"/>
        <end position="550"/>
    </location>
</feature>